<dbReference type="Gene3D" id="3.40.50.720">
    <property type="entry name" value="NAD(P)-binding Rossmann-like Domain"/>
    <property type="match status" value="1"/>
</dbReference>
<dbReference type="OrthoDB" id="1669814at2759"/>
<organism evidence="4 5">
    <name type="scientific">Fonsecaea pedrosoi CBS 271.37</name>
    <dbReference type="NCBI Taxonomy" id="1442368"/>
    <lineage>
        <taxon>Eukaryota</taxon>
        <taxon>Fungi</taxon>
        <taxon>Dikarya</taxon>
        <taxon>Ascomycota</taxon>
        <taxon>Pezizomycotina</taxon>
        <taxon>Eurotiomycetes</taxon>
        <taxon>Chaetothyriomycetidae</taxon>
        <taxon>Chaetothyriales</taxon>
        <taxon>Herpotrichiellaceae</taxon>
        <taxon>Fonsecaea</taxon>
    </lineage>
</organism>
<dbReference type="InterPro" id="IPR020904">
    <property type="entry name" value="Sc_DH/Rdtase_CS"/>
</dbReference>
<keyword evidence="3" id="KW-0560">Oxidoreductase</keyword>
<dbReference type="VEuPathDB" id="FungiDB:Z517_04571"/>
<dbReference type="EMBL" id="KN846971">
    <property type="protein sequence ID" value="KIW81545.1"/>
    <property type="molecule type" value="Genomic_DNA"/>
</dbReference>
<keyword evidence="5" id="KW-1185">Reference proteome</keyword>
<proteinExistence type="inferred from homology"/>
<comment type="similarity">
    <text evidence="1">Belongs to the short-chain dehydrogenases/reductases (SDR) family.</text>
</comment>
<evidence type="ECO:0000256" key="3">
    <source>
        <dbReference type="ARBA" id="ARBA00023002"/>
    </source>
</evidence>
<evidence type="ECO:0000313" key="4">
    <source>
        <dbReference type="EMBL" id="KIW81545.1"/>
    </source>
</evidence>
<dbReference type="SUPFAM" id="SSF51735">
    <property type="entry name" value="NAD(P)-binding Rossmann-fold domains"/>
    <property type="match status" value="1"/>
</dbReference>
<dbReference type="InterPro" id="IPR036291">
    <property type="entry name" value="NAD(P)-bd_dom_sf"/>
</dbReference>
<dbReference type="PANTHER" id="PTHR42760">
    <property type="entry name" value="SHORT-CHAIN DEHYDROGENASES/REDUCTASES FAMILY MEMBER"/>
    <property type="match status" value="1"/>
</dbReference>
<dbReference type="PRINTS" id="PR00081">
    <property type="entry name" value="GDHRDH"/>
</dbReference>
<dbReference type="FunFam" id="3.40.50.720:FF:000084">
    <property type="entry name" value="Short-chain dehydrogenase reductase"/>
    <property type="match status" value="1"/>
</dbReference>
<name>A0A0D2GSM8_9EURO</name>
<protein>
    <submittedName>
        <fullName evidence="4">Unplaced genomic scaffold supercont1.3, whole genome shotgun sequence</fullName>
    </submittedName>
</protein>
<accession>A0A0D2GSM8</accession>
<dbReference type="InterPro" id="IPR002347">
    <property type="entry name" value="SDR_fam"/>
</dbReference>
<dbReference type="Proteomes" id="UP000053029">
    <property type="component" value="Unassembled WGS sequence"/>
</dbReference>
<sequence>MTTFQEVNGTAVYSDLKGKVFVITGAASGMGRTTALMLAQQGAHVGLLDLRKPDAVLAEVEKLGGKGVSIECNVQKADVVDAAVKEVAERFGRLDGAANMAGYVGHQGFFGKGYALDVLKDNDWDDMLATNLNGVKNCVRAELNNMKGHGSIVNAASIAGQYGPEFNAPYSVAKWGVIGLTKCLAREVGPRGIRANALAPGIIRTALADQLGNPDQVNEVLVKKTALKRIGEPEEVSRVILFLFSDQSAYISGSVSPPLVISPSLRPHSARHSTLTRC</sequence>
<evidence type="ECO:0000256" key="2">
    <source>
        <dbReference type="ARBA" id="ARBA00022857"/>
    </source>
</evidence>
<dbReference type="RefSeq" id="XP_013285353.1">
    <property type="nucleotide sequence ID" value="XM_013429899.1"/>
</dbReference>
<dbReference type="GeneID" id="25304061"/>
<gene>
    <name evidence="4" type="ORF">Z517_04571</name>
</gene>
<keyword evidence="2" id="KW-0521">NADP</keyword>
<dbReference type="HOGENOM" id="CLU_010194_1_0_1"/>
<dbReference type="GO" id="GO:0016616">
    <property type="term" value="F:oxidoreductase activity, acting on the CH-OH group of donors, NAD or NADP as acceptor"/>
    <property type="evidence" value="ECO:0007669"/>
    <property type="project" value="TreeGrafter"/>
</dbReference>
<dbReference type="PANTHER" id="PTHR42760:SF133">
    <property type="entry name" value="3-OXOACYL-[ACYL-CARRIER-PROTEIN] REDUCTASE"/>
    <property type="match status" value="1"/>
</dbReference>
<dbReference type="PROSITE" id="PS00061">
    <property type="entry name" value="ADH_SHORT"/>
    <property type="match status" value="1"/>
</dbReference>
<dbReference type="AlphaFoldDB" id="A0A0D2GSM8"/>
<dbReference type="STRING" id="1442368.A0A0D2GSM8"/>
<reference evidence="4 5" key="1">
    <citation type="submission" date="2015-01" db="EMBL/GenBank/DDBJ databases">
        <title>The Genome Sequence of Fonsecaea pedrosoi CBS 271.37.</title>
        <authorList>
            <consortium name="The Broad Institute Genomics Platform"/>
            <person name="Cuomo C."/>
            <person name="de Hoog S."/>
            <person name="Gorbushina A."/>
            <person name="Stielow B."/>
            <person name="Teixiera M."/>
            <person name="Abouelleil A."/>
            <person name="Chapman S.B."/>
            <person name="Priest M."/>
            <person name="Young S.K."/>
            <person name="Wortman J."/>
            <person name="Nusbaum C."/>
            <person name="Birren B."/>
        </authorList>
    </citation>
    <scope>NUCLEOTIDE SEQUENCE [LARGE SCALE GENOMIC DNA]</scope>
    <source>
        <strain evidence="4 5">CBS 271.37</strain>
    </source>
</reference>
<dbReference type="Pfam" id="PF13561">
    <property type="entry name" value="adh_short_C2"/>
    <property type="match status" value="1"/>
</dbReference>
<dbReference type="PRINTS" id="PR00080">
    <property type="entry name" value="SDRFAMILY"/>
</dbReference>
<evidence type="ECO:0000256" key="1">
    <source>
        <dbReference type="ARBA" id="ARBA00006484"/>
    </source>
</evidence>
<evidence type="ECO:0000313" key="5">
    <source>
        <dbReference type="Proteomes" id="UP000053029"/>
    </source>
</evidence>